<reference evidence="2 3" key="1">
    <citation type="journal article" date="2012" name="J. Bacteriol.">
        <title>Genome Sequence of the Antarctic Psychrophile Bacterium Planococcus antarcticus DSM 14505.</title>
        <authorList>
            <person name="Margolles A."/>
            <person name="Gueimonde M."/>
            <person name="Sanchez B."/>
        </authorList>
    </citation>
    <scope>NUCLEOTIDE SEQUENCE [LARGE SCALE GENOMIC DNA]</scope>
    <source>
        <strain evidence="2 3">DSM 14505</strain>
    </source>
</reference>
<dbReference type="InterPro" id="IPR001633">
    <property type="entry name" value="EAL_dom"/>
</dbReference>
<gene>
    <name evidence="2" type="ORF">A1A1_18082</name>
</gene>
<comment type="caution">
    <text evidence="2">The sequence shown here is derived from an EMBL/GenBank/DDBJ whole genome shotgun (WGS) entry which is preliminary data.</text>
</comment>
<sequence>MSSIVEFISYLKKNQRAIFEESKKDGEVKELMLHENFQTAFQPILTLAEGETIGFEVLNRPNSTPVFPTTEEFYTFIGKSNNVFRIEGFLRNLSLKKYAEQLKQTSSHENGLIFLNIQPQVLTDRSYRSGTTLDLLKKYNLSPDQVVLELTEKEAVIDYKEFEKTIENYRQQGFRIAVDDAGTGYNSLKTIISLKPEFIKLDKSLIRDIHIQPAQQQLVGLLLDFAAQSNTKIIAEGIENALELRFLKNLGIHFGQGYALGRPEPALIRGEVPSC</sequence>
<feature type="domain" description="EAL" evidence="1">
    <location>
        <begin position="21"/>
        <end position="275"/>
    </location>
</feature>
<dbReference type="Pfam" id="PF00563">
    <property type="entry name" value="EAL"/>
    <property type="match status" value="1"/>
</dbReference>
<dbReference type="CDD" id="cd01948">
    <property type="entry name" value="EAL"/>
    <property type="match status" value="1"/>
</dbReference>
<dbReference type="InterPro" id="IPR050706">
    <property type="entry name" value="Cyclic-di-GMP_PDE-like"/>
</dbReference>
<protein>
    <submittedName>
        <fullName evidence="2">Diguanylate phosphodiesterase</fullName>
    </submittedName>
</protein>
<dbReference type="SMART" id="SM00052">
    <property type="entry name" value="EAL"/>
    <property type="match status" value="1"/>
</dbReference>
<dbReference type="InterPro" id="IPR035919">
    <property type="entry name" value="EAL_sf"/>
</dbReference>
<dbReference type="Proteomes" id="UP000004725">
    <property type="component" value="Unassembled WGS sequence"/>
</dbReference>
<dbReference type="EMBL" id="AJYB01000095">
    <property type="protein sequence ID" value="EIM05065.1"/>
    <property type="molecule type" value="Genomic_DNA"/>
</dbReference>
<dbReference type="AlphaFoldDB" id="A0AA87IHW8"/>
<dbReference type="PANTHER" id="PTHR33121:SF76">
    <property type="entry name" value="SIGNALING PROTEIN"/>
    <property type="match status" value="1"/>
</dbReference>
<evidence type="ECO:0000259" key="1">
    <source>
        <dbReference type="PROSITE" id="PS50883"/>
    </source>
</evidence>
<evidence type="ECO:0000313" key="2">
    <source>
        <dbReference type="EMBL" id="EIM05065.1"/>
    </source>
</evidence>
<dbReference type="Gene3D" id="3.20.20.450">
    <property type="entry name" value="EAL domain"/>
    <property type="match status" value="1"/>
</dbReference>
<accession>A0AA87IHW8</accession>
<organism evidence="2 3">
    <name type="scientific">Planococcus antarcticus DSM 14505</name>
    <dbReference type="NCBI Taxonomy" id="1185653"/>
    <lineage>
        <taxon>Bacteria</taxon>
        <taxon>Bacillati</taxon>
        <taxon>Bacillota</taxon>
        <taxon>Bacilli</taxon>
        <taxon>Bacillales</taxon>
        <taxon>Caryophanaceae</taxon>
        <taxon>Planococcus</taxon>
    </lineage>
</organism>
<dbReference type="SUPFAM" id="SSF141868">
    <property type="entry name" value="EAL domain-like"/>
    <property type="match status" value="1"/>
</dbReference>
<proteinExistence type="predicted"/>
<dbReference type="PANTHER" id="PTHR33121">
    <property type="entry name" value="CYCLIC DI-GMP PHOSPHODIESTERASE PDEF"/>
    <property type="match status" value="1"/>
</dbReference>
<dbReference type="PROSITE" id="PS50883">
    <property type="entry name" value="EAL"/>
    <property type="match status" value="1"/>
</dbReference>
<evidence type="ECO:0000313" key="3">
    <source>
        <dbReference type="Proteomes" id="UP000004725"/>
    </source>
</evidence>
<dbReference type="GO" id="GO:0071111">
    <property type="term" value="F:cyclic-guanylate-specific phosphodiesterase activity"/>
    <property type="evidence" value="ECO:0007669"/>
    <property type="project" value="InterPro"/>
</dbReference>
<name>A0AA87IHW8_9BACL</name>